<evidence type="ECO:0000313" key="2">
    <source>
        <dbReference type="Proteomes" id="UP001187192"/>
    </source>
</evidence>
<name>A0AA88ABI1_FICCA</name>
<dbReference type="Gramene" id="FCD_00023814-RA">
    <property type="protein sequence ID" value="FCD_00023814-RA:cds"/>
    <property type="gene ID" value="FCD_00023814"/>
</dbReference>
<dbReference type="AlphaFoldDB" id="A0AA88ABI1"/>
<sequence length="172" mass="19554">MRLCLPCLGCSSSERSPKDQDSDHSDAGVLRSLIGFMEPCSFQRTQKNCKWKMQQNECQYHQLKVVKKGTLEELLFADSSGKSDDGIFRQFFKKICPPFPEDRTANKASDQSVSLERLLMVEEVTDSGENTDFSSMSRSQSVKVRKRVSFRFPSEADIIIIYSSDVESDDQD</sequence>
<protein>
    <submittedName>
        <fullName evidence="1">Uncharacterized protein</fullName>
    </submittedName>
</protein>
<keyword evidence="2" id="KW-1185">Reference proteome</keyword>
<evidence type="ECO:0000313" key="1">
    <source>
        <dbReference type="EMBL" id="GMN51678.1"/>
    </source>
</evidence>
<accession>A0AA88ABI1</accession>
<gene>
    <name evidence="1" type="ORF">TIFTF001_020827</name>
</gene>
<dbReference type="Proteomes" id="UP001187192">
    <property type="component" value="Unassembled WGS sequence"/>
</dbReference>
<organism evidence="1 2">
    <name type="scientific">Ficus carica</name>
    <name type="common">Common fig</name>
    <dbReference type="NCBI Taxonomy" id="3494"/>
    <lineage>
        <taxon>Eukaryota</taxon>
        <taxon>Viridiplantae</taxon>
        <taxon>Streptophyta</taxon>
        <taxon>Embryophyta</taxon>
        <taxon>Tracheophyta</taxon>
        <taxon>Spermatophyta</taxon>
        <taxon>Magnoliopsida</taxon>
        <taxon>eudicotyledons</taxon>
        <taxon>Gunneridae</taxon>
        <taxon>Pentapetalae</taxon>
        <taxon>rosids</taxon>
        <taxon>fabids</taxon>
        <taxon>Rosales</taxon>
        <taxon>Moraceae</taxon>
        <taxon>Ficeae</taxon>
        <taxon>Ficus</taxon>
    </lineage>
</organism>
<dbReference type="EMBL" id="BTGU01000038">
    <property type="protein sequence ID" value="GMN51678.1"/>
    <property type="molecule type" value="Genomic_DNA"/>
</dbReference>
<proteinExistence type="predicted"/>
<comment type="caution">
    <text evidence="1">The sequence shown here is derived from an EMBL/GenBank/DDBJ whole genome shotgun (WGS) entry which is preliminary data.</text>
</comment>
<reference evidence="1" key="1">
    <citation type="submission" date="2023-07" db="EMBL/GenBank/DDBJ databases">
        <title>draft genome sequence of fig (Ficus carica).</title>
        <authorList>
            <person name="Takahashi T."/>
            <person name="Nishimura K."/>
        </authorList>
    </citation>
    <scope>NUCLEOTIDE SEQUENCE</scope>
</reference>